<evidence type="ECO:0000313" key="1">
    <source>
        <dbReference type="EMBL" id="SHK95161.1"/>
    </source>
</evidence>
<reference evidence="1" key="1">
    <citation type="submission" date="2016-11" db="EMBL/GenBank/DDBJ databases">
        <authorList>
            <person name="Jaros S."/>
            <person name="Januszkiewicz K."/>
            <person name="Wedrychowicz H."/>
        </authorList>
    </citation>
    <scope>NUCLEOTIDE SEQUENCE [LARGE SCALE GENOMIC DNA]</scope>
    <source>
        <strain evidence="1">DSM 29589</strain>
    </source>
</reference>
<evidence type="ECO:0000313" key="2">
    <source>
        <dbReference type="Proteomes" id="UP000183974"/>
    </source>
</evidence>
<dbReference type="STRING" id="337701.SAMN05444398_10186"/>
<evidence type="ECO:0008006" key="3">
    <source>
        <dbReference type="Google" id="ProtNLM"/>
    </source>
</evidence>
<dbReference type="RefSeq" id="WP_073031482.1">
    <property type="nucleotide sequence ID" value="NZ_BMLR01000001.1"/>
</dbReference>
<gene>
    <name evidence="1" type="ORF">SAMN05444398_10186</name>
</gene>
<keyword evidence="2" id="KW-1185">Reference proteome</keyword>
<sequence>MRVSGIVGATVLLAGLAGPVVAGGLDCIATERCRTDGGGCAPSRLSIELRTLGAAKARLWIDRQGPYPARIARSGGITRITLENFGGRHGMDLHADGGFLYRGNGAKEFTGTCEGEL</sequence>
<name>A0A1M6WN91_9RHOB</name>
<organism evidence="1 2">
    <name type="scientific">Roseovarius pacificus</name>
    <dbReference type="NCBI Taxonomy" id="337701"/>
    <lineage>
        <taxon>Bacteria</taxon>
        <taxon>Pseudomonadati</taxon>
        <taxon>Pseudomonadota</taxon>
        <taxon>Alphaproteobacteria</taxon>
        <taxon>Rhodobacterales</taxon>
        <taxon>Roseobacteraceae</taxon>
        <taxon>Roseovarius</taxon>
    </lineage>
</organism>
<dbReference type="Proteomes" id="UP000183974">
    <property type="component" value="Unassembled WGS sequence"/>
</dbReference>
<protein>
    <recommendedName>
        <fullName evidence="3">Membrane-bound lysozyme-inhibitor of c-type lysozyme</fullName>
    </recommendedName>
</protein>
<dbReference type="AlphaFoldDB" id="A0A1M6WN91"/>
<accession>A0A1M6WN91</accession>
<proteinExistence type="predicted"/>
<dbReference type="OrthoDB" id="7864149at2"/>
<dbReference type="EMBL" id="FRBR01000001">
    <property type="protein sequence ID" value="SHK95161.1"/>
    <property type="molecule type" value="Genomic_DNA"/>
</dbReference>